<keyword evidence="3" id="KW-1185">Reference proteome</keyword>
<evidence type="ECO:0000313" key="2">
    <source>
        <dbReference type="EMBL" id="QHT70709.1"/>
    </source>
</evidence>
<protein>
    <submittedName>
        <fullName evidence="2">Kazal domain protein</fullName>
    </submittedName>
</protein>
<reference evidence="2 3" key="1">
    <citation type="submission" date="2020-01" db="EMBL/GenBank/DDBJ databases">
        <authorList>
            <person name="Kim M.K."/>
        </authorList>
    </citation>
    <scope>NUCLEOTIDE SEQUENCE [LARGE SCALE GENOMIC DNA]</scope>
    <source>
        <strain evidence="2 3">172606-1</strain>
    </source>
</reference>
<evidence type="ECO:0000259" key="1">
    <source>
        <dbReference type="PROSITE" id="PS51465"/>
    </source>
</evidence>
<dbReference type="InterPro" id="IPR036058">
    <property type="entry name" value="Kazal_dom_sf"/>
</dbReference>
<dbReference type="Gene3D" id="3.30.60.30">
    <property type="match status" value="1"/>
</dbReference>
<dbReference type="AlphaFoldDB" id="A0A6C0GRL6"/>
<dbReference type="SMART" id="SM00280">
    <property type="entry name" value="KAZAL"/>
    <property type="match status" value="1"/>
</dbReference>
<feature type="domain" description="Kazal-like" evidence="1">
    <location>
        <begin position="16"/>
        <end position="70"/>
    </location>
</feature>
<dbReference type="KEGG" id="rhoz:GXP67_30705"/>
<dbReference type="RefSeq" id="WP_162446684.1">
    <property type="nucleotide sequence ID" value="NZ_CP048222.1"/>
</dbReference>
<dbReference type="Proteomes" id="UP000480178">
    <property type="component" value="Chromosome"/>
</dbReference>
<evidence type="ECO:0000313" key="3">
    <source>
        <dbReference type="Proteomes" id="UP000480178"/>
    </source>
</evidence>
<proteinExistence type="predicted"/>
<gene>
    <name evidence="2" type="ORF">GXP67_30705</name>
</gene>
<dbReference type="EMBL" id="CP048222">
    <property type="protein sequence ID" value="QHT70709.1"/>
    <property type="molecule type" value="Genomic_DNA"/>
</dbReference>
<dbReference type="Pfam" id="PF00050">
    <property type="entry name" value="Kazal_1"/>
    <property type="match status" value="1"/>
</dbReference>
<dbReference type="InterPro" id="IPR002350">
    <property type="entry name" value="Kazal_dom"/>
</dbReference>
<sequence>MKYVLCIVWLSACTTARNQADCIDQSKIKEDVMCVQVYKPVCGCDGKTYSNDCMATNSGVTTFTEGECKTDSTGR</sequence>
<accession>A0A6C0GRL6</accession>
<name>A0A6C0GRL6_9BACT</name>
<dbReference type="PROSITE" id="PS51465">
    <property type="entry name" value="KAZAL_2"/>
    <property type="match status" value="1"/>
</dbReference>
<organism evidence="2 3">
    <name type="scientific">Rhodocytophaga rosea</name>
    <dbReference type="NCBI Taxonomy" id="2704465"/>
    <lineage>
        <taxon>Bacteria</taxon>
        <taxon>Pseudomonadati</taxon>
        <taxon>Bacteroidota</taxon>
        <taxon>Cytophagia</taxon>
        <taxon>Cytophagales</taxon>
        <taxon>Rhodocytophagaceae</taxon>
        <taxon>Rhodocytophaga</taxon>
    </lineage>
</organism>
<dbReference type="SUPFAM" id="SSF100895">
    <property type="entry name" value="Kazal-type serine protease inhibitors"/>
    <property type="match status" value="1"/>
</dbReference>